<proteinExistence type="predicted"/>
<evidence type="ECO:0000313" key="3">
    <source>
        <dbReference type="Proteomes" id="UP000799324"/>
    </source>
</evidence>
<dbReference type="Proteomes" id="UP000799324">
    <property type="component" value="Unassembled WGS sequence"/>
</dbReference>
<feature type="compositionally biased region" description="Pro residues" evidence="1">
    <location>
        <begin position="1"/>
        <end position="10"/>
    </location>
</feature>
<evidence type="ECO:0000256" key="1">
    <source>
        <dbReference type="SAM" id="MobiDB-lite"/>
    </source>
</evidence>
<gene>
    <name evidence="2" type="ORF">K491DRAFT_715825</name>
</gene>
<reference evidence="2" key="1">
    <citation type="journal article" date="2020" name="Stud. Mycol.">
        <title>101 Dothideomycetes genomes: a test case for predicting lifestyles and emergence of pathogens.</title>
        <authorList>
            <person name="Haridas S."/>
            <person name="Albert R."/>
            <person name="Binder M."/>
            <person name="Bloem J."/>
            <person name="Labutti K."/>
            <person name="Salamov A."/>
            <person name="Andreopoulos B."/>
            <person name="Baker S."/>
            <person name="Barry K."/>
            <person name="Bills G."/>
            <person name="Bluhm B."/>
            <person name="Cannon C."/>
            <person name="Castanera R."/>
            <person name="Culley D."/>
            <person name="Daum C."/>
            <person name="Ezra D."/>
            <person name="Gonzalez J."/>
            <person name="Henrissat B."/>
            <person name="Kuo A."/>
            <person name="Liang C."/>
            <person name="Lipzen A."/>
            <person name="Lutzoni F."/>
            <person name="Magnuson J."/>
            <person name="Mondo S."/>
            <person name="Nolan M."/>
            <person name="Ohm R."/>
            <person name="Pangilinan J."/>
            <person name="Park H.-J."/>
            <person name="Ramirez L."/>
            <person name="Alfaro M."/>
            <person name="Sun H."/>
            <person name="Tritt A."/>
            <person name="Yoshinaga Y."/>
            <person name="Zwiers L.-H."/>
            <person name="Turgeon B."/>
            <person name="Goodwin S."/>
            <person name="Spatafora J."/>
            <person name="Crous P."/>
            <person name="Grigoriev I."/>
        </authorList>
    </citation>
    <scope>NUCLEOTIDE SEQUENCE</scope>
    <source>
        <strain evidence="2">CBS 122681</strain>
    </source>
</reference>
<organism evidence="2 3">
    <name type="scientific">Lophiostoma macrostomum CBS 122681</name>
    <dbReference type="NCBI Taxonomy" id="1314788"/>
    <lineage>
        <taxon>Eukaryota</taxon>
        <taxon>Fungi</taxon>
        <taxon>Dikarya</taxon>
        <taxon>Ascomycota</taxon>
        <taxon>Pezizomycotina</taxon>
        <taxon>Dothideomycetes</taxon>
        <taxon>Pleosporomycetidae</taxon>
        <taxon>Pleosporales</taxon>
        <taxon>Lophiostomataceae</taxon>
        <taxon>Lophiostoma</taxon>
    </lineage>
</organism>
<protein>
    <submittedName>
        <fullName evidence="2">Uncharacterized protein</fullName>
    </submittedName>
</protein>
<feature type="compositionally biased region" description="Polar residues" evidence="1">
    <location>
        <begin position="38"/>
        <end position="66"/>
    </location>
</feature>
<evidence type="ECO:0000313" key="2">
    <source>
        <dbReference type="EMBL" id="KAF2655982.1"/>
    </source>
</evidence>
<accession>A0A6A6T8K4</accession>
<feature type="region of interest" description="Disordered" evidence="1">
    <location>
        <begin position="1"/>
        <end position="68"/>
    </location>
</feature>
<dbReference type="AlphaFoldDB" id="A0A6A6T8K4"/>
<sequence length="257" mass="29728">MFSNPIPTPESLPDNERNDPLKRWLPATSTRRARPSQIRRNTVDSWTGSGWTEKTRPSANAVQSPGSLRDARKELSNDYADNECYPELNISETPDRVPPEEMVWFEIMQEGIDEAFNSLSPDKWKRDLPEFCADFEGYEYMHLLDFHKPAVPAEEMKGFEAMQEAIDEAVQTLPPRDAYAALQAWRAELDGYSCMHQLNWHDSVVPLEDQEQFDVIQALIDAVLEQHPPDRAAKILQDFRNGSRRYPHLKRLDFHDD</sequence>
<name>A0A6A6T8K4_9PLEO</name>
<dbReference type="EMBL" id="MU004342">
    <property type="protein sequence ID" value="KAF2655982.1"/>
    <property type="molecule type" value="Genomic_DNA"/>
</dbReference>
<keyword evidence="3" id="KW-1185">Reference proteome</keyword>